<dbReference type="CDD" id="cd15491">
    <property type="entry name" value="selB_III"/>
    <property type="match status" value="1"/>
</dbReference>
<dbReference type="Gene3D" id="1.10.10.2770">
    <property type="match status" value="1"/>
</dbReference>
<dbReference type="GO" id="GO:0003723">
    <property type="term" value="F:RNA binding"/>
    <property type="evidence" value="ECO:0007669"/>
    <property type="project" value="InterPro"/>
</dbReference>
<keyword evidence="10" id="KW-0251">Elongation factor</keyword>
<dbReference type="InterPro" id="IPR015190">
    <property type="entry name" value="Elong_fac_SelB-wing-hlx_typ-2"/>
</dbReference>
<dbReference type="SUPFAM" id="SSF50465">
    <property type="entry name" value="EF-Tu/eEF-1alpha/eIF2-gamma C-terminal domain"/>
    <property type="match status" value="1"/>
</dbReference>
<dbReference type="SUPFAM" id="SSF46785">
    <property type="entry name" value="Winged helix' DNA-binding domain"/>
    <property type="match status" value="3"/>
</dbReference>
<evidence type="ECO:0000256" key="4">
    <source>
        <dbReference type="ARBA" id="ARBA00022741"/>
    </source>
</evidence>
<dbReference type="GO" id="GO:0005829">
    <property type="term" value="C:cytosol"/>
    <property type="evidence" value="ECO:0007669"/>
    <property type="project" value="TreeGrafter"/>
</dbReference>
<evidence type="ECO:0000256" key="8">
    <source>
        <dbReference type="ARBA" id="ARBA00031615"/>
    </source>
</evidence>
<dbReference type="GO" id="GO:0003746">
    <property type="term" value="F:translation elongation factor activity"/>
    <property type="evidence" value="ECO:0007669"/>
    <property type="project" value="UniProtKB-KW"/>
</dbReference>
<dbReference type="InterPro" id="IPR009001">
    <property type="entry name" value="Transl_elong_EF1A/Init_IF2_C"/>
</dbReference>
<dbReference type="Gene3D" id="2.40.30.10">
    <property type="entry name" value="Translation factors"/>
    <property type="match status" value="1"/>
</dbReference>
<dbReference type="CDD" id="cd03696">
    <property type="entry name" value="SelB_II"/>
    <property type="match status" value="1"/>
</dbReference>
<dbReference type="CDD" id="cd04171">
    <property type="entry name" value="SelB"/>
    <property type="match status" value="1"/>
</dbReference>
<dbReference type="InterPro" id="IPR057335">
    <property type="entry name" value="Beta-barrel_SelB"/>
</dbReference>
<dbReference type="SUPFAM" id="SSF52540">
    <property type="entry name" value="P-loop containing nucleoside triphosphate hydrolases"/>
    <property type="match status" value="1"/>
</dbReference>
<dbReference type="GO" id="GO:0003924">
    <property type="term" value="F:GTPase activity"/>
    <property type="evidence" value="ECO:0007669"/>
    <property type="project" value="InterPro"/>
</dbReference>
<accession>A0A562RM52</accession>
<dbReference type="Pfam" id="PF09107">
    <property type="entry name" value="WHD_3rd_SelB"/>
    <property type="match status" value="1"/>
</dbReference>
<comment type="subcellular location">
    <subcellularLocation>
        <location evidence="1">Cytoplasm</location>
    </subcellularLocation>
</comment>
<dbReference type="Gene3D" id="1.10.10.10">
    <property type="entry name" value="Winged helix-like DNA-binding domain superfamily/Winged helix DNA-binding domain"/>
    <property type="match status" value="1"/>
</dbReference>
<dbReference type="Pfam" id="PF09106">
    <property type="entry name" value="WHD_2nd_SelB"/>
    <property type="match status" value="1"/>
</dbReference>
<protein>
    <recommendedName>
        <fullName evidence="2">Selenocysteine-specific elongation factor</fullName>
    </recommendedName>
    <alternativeName>
        <fullName evidence="8">SelB translation factor</fullName>
    </alternativeName>
</protein>
<dbReference type="InterPro" id="IPR009000">
    <property type="entry name" value="Transl_B-barrel_sf"/>
</dbReference>
<feature type="domain" description="Tr-type G" evidence="9">
    <location>
        <begin position="1"/>
        <end position="171"/>
    </location>
</feature>
<dbReference type="InterPro" id="IPR036390">
    <property type="entry name" value="WH_DNA-bd_sf"/>
</dbReference>
<dbReference type="Pfam" id="PF25461">
    <property type="entry name" value="Beta-barrel_SelB"/>
    <property type="match status" value="1"/>
</dbReference>
<dbReference type="InterPro" id="IPR048931">
    <property type="entry name" value="WHD_2nd_SelB_bact"/>
</dbReference>
<evidence type="ECO:0000256" key="2">
    <source>
        <dbReference type="ARBA" id="ARBA00015953"/>
    </source>
</evidence>
<dbReference type="PANTHER" id="PTHR43721">
    <property type="entry name" value="ELONGATION FACTOR TU-RELATED"/>
    <property type="match status" value="1"/>
</dbReference>
<dbReference type="EMBL" id="VLLB01000001">
    <property type="protein sequence ID" value="TWI69536.1"/>
    <property type="molecule type" value="Genomic_DNA"/>
</dbReference>
<keyword evidence="4" id="KW-0547">Nucleotide-binding</keyword>
<comment type="function">
    <text evidence="7">Translation factor necessary for the incorporation of selenocysteine into proteins. It probably replaces EF-Tu for the insertion of selenocysteine directed by the UGA codon. SelB binds GTP and GDP.</text>
</comment>
<dbReference type="PANTHER" id="PTHR43721:SF22">
    <property type="entry name" value="ELONGATION FACTOR TU, MITOCHONDRIAL"/>
    <property type="match status" value="1"/>
</dbReference>
<dbReference type="InterPro" id="IPR004535">
    <property type="entry name" value="Transl_elong_SelB"/>
</dbReference>
<dbReference type="InterPro" id="IPR004161">
    <property type="entry name" value="EFTu-like_2"/>
</dbReference>
<dbReference type="SUPFAM" id="SSF50447">
    <property type="entry name" value="Translation proteins"/>
    <property type="match status" value="1"/>
</dbReference>
<dbReference type="PROSITE" id="PS00301">
    <property type="entry name" value="G_TR_1"/>
    <property type="match status" value="1"/>
</dbReference>
<evidence type="ECO:0000313" key="10">
    <source>
        <dbReference type="EMBL" id="TWI69536.1"/>
    </source>
</evidence>
<dbReference type="Pfam" id="PF00009">
    <property type="entry name" value="GTP_EFTU"/>
    <property type="match status" value="1"/>
</dbReference>
<keyword evidence="11" id="KW-1185">Reference proteome</keyword>
<dbReference type="InterPro" id="IPR015191">
    <property type="entry name" value="SelB_WHD4"/>
</dbReference>
<evidence type="ECO:0000256" key="6">
    <source>
        <dbReference type="ARBA" id="ARBA00023134"/>
    </source>
</evidence>
<sequence length="629" mass="66846">MIVGTAGHIDHGKTTLTRALTGVDTDRLKEEKARGISIELGYAYVPLADGSVLGVIDVPGHEKFIRTMASGVTGIDVALLVIAADDGIMPQTVEHLAILRLLGVTRGAVALTKCDRADAERIAAVENDIAVLLADTPFAGAPVFRTAATNPGDAGVAALLDHLAAIAQTLPSRDEQRLFRLGVDRVFTLAGQGTVITGTALSGDVAVGDTLVLAPGGQSARVRAIHAQNRTATQGHAGQRLALNLAGVAKEDIERGSWVVAPALADVSERIDARLTLASGVLKAWSPVHVHLGAAHHTAHVVPLDAETVQPGQTARVQLVFDVPLHAVPGDRFVVRNAQATQTIGGGVVLDPFGAARKRRSPARLAWLEALQSYLDGGDVSALLAQSPLGVRAASLVRLTQLPPDALPLPVGALRVPLSGGEELWIMEAALAQLEGSVLASLATFHAKHPDDAGPELWRLKRMAQPDAEDALWSALAARMLAQGSIAQRGHSLHLPGHSVALTQEEEALAAPLLAAVEQGRFDPPWVRDLAKAQRVPEDEVRRLLRKLARAGQLSQVVPDLFYHPRALADMARIVATLPDTQAATFRDATDLGRKRAIQVLEYFDRVGYTRRVRNSHLVRPNASWPEAM</sequence>
<name>A0A562RM52_9BURK</name>
<comment type="caution">
    <text evidence="10">The sequence shown here is derived from an EMBL/GenBank/DDBJ whole genome shotgun (WGS) entry which is preliminary data.</text>
</comment>
<dbReference type="Gene3D" id="3.40.50.300">
    <property type="entry name" value="P-loop containing nucleotide triphosphate hydrolases"/>
    <property type="match status" value="1"/>
</dbReference>
<organism evidence="10 11">
    <name type="scientific">Pseudoduganella lurida</name>
    <dbReference type="NCBI Taxonomy" id="1036180"/>
    <lineage>
        <taxon>Bacteria</taxon>
        <taxon>Pseudomonadati</taxon>
        <taxon>Pseudomonadota</taxon>
        <taxon>Betaproteobacteria</taxon>
        <taxon>Burkholderiales</taxon>
        <taxon>Oxalobacteraceae</taxon>
        <taxon>Telluria group</taxon>
        <taxon>Pseudoduganella</taxon>
    </lineage>
</organism>
<dbReference type="GO" id="GO:0005525">
    <property type="term" value="F:GTP binding"/>
    <property type="evidence" value="ECO:0007669"/>
    <property type="project" value="UniProtKB-KW"/>
</dbReference>
<proteinExistence type="predicted"/>
<evidence type="ECO:0000256" key="7">
    <source>
        <dbReference type="ARBA" id="ARBA00025526"/>
    </source>
</evidence>
<evidence type="ECO:0000259" key="9">
    <source>
        <dbReference type="PROSITE" id="PS51722"/>
    </source>
</evidence>
<dbReference type="RefSeq" id="WP_145647288.1">
    <property type="nucleotide sequence ID" value="NZ_VLLB01000001.1"/>
</dbReference>
<keyword evidence="5" id="KW-0648">Protein biosynthesis</keyword>
<evidence type="ECO:0000256" key="3">
    <source>
        <dbReference type="ARBA" id="ARBA00022490"/>
    </source>
</evidence>
<dbReference type="NCBIfam" id="TIGR00475">
    <property type="entry name" value="selB"/>
    <property type="match status" value="1"/>
</dbReference>
<evidence type="ECO:0000256" key="1">
    <source>
        <dbReference type="ARBA" id="ARBA00004496"/>
    </source>
</evidence>
<evidence type="ECO:0000313" key="11">
    <source>
        <dbReference type="Proteomes" id="UP000318431"/>
    </source>
</evidence>
<keyword evidence="3" id="KW-0963">Cytoplasm</keyword>
<dbReference type="GO" id="GO:0001514">
    <property type="term" value="P:selenocysteine incorporation"/>
    <property type="evidence" value="ECO:0007669"/>
    <property type="project" value="InterPro"/>
</dbReference>
<dbReference type="InterPro" id="IPR027417">
    <property type="entry name" value="P-loop_NTPase"/>
</dbReference>
<dbReference type="Pfam" id="PF03144">
    <property type="entry name" value="GTP_EFTU_D2"/>
    <property type="match status" value="1"/>
</dbReference>
<dbReference type="Proteomes" id="UP000318431">
    <property type="component" value="Unassembled WGS sequence"/>
</dbReference>
<dbReference type="InterPro" id="IPR031157">
    <property type="entry name" value="G_TR_CS"/>
</dbReference>
<dbReference type="OrthoDB" id="9803139at2"/>
<dbReference type="InterPro" id="IPR000795">
    <property type="entry name" value="T_Tr_GTP-bd_dom"/>
</dbReference>
<gene>
    <name evidence="10" type="ORF">IP91_00606</name>
</gene>
<keyword evidence="6" id="KW-0342">GTP-binding</keyword>
<dbReference type="AlphaFoldDB" id="A0A562RM52"/>
<dbReference type="Pfam" id="PF21214">
    <property type="entry name" value="WHD_2nd_SelB_bact"/>
    <property type="match status" value="1"/>
</dbReference>
<reference evidence="10 11" key="1">
    <citation type="journal article" date="2015" name="Stand. Genomic Sci.">
        <title>Genomic Encyclopedia of Bacterial and Archaeal Type Strains, Phase III: the genomes of soil and plant-associated and newly described type strains.</title>
        <authorList>
            <person name="Whitman W.B."/>
            <person name="Woyke T."/>
            <person name="Klenk H.P."/>
            <person name="Zhou Y."/>
            <person name="Lilburn T.G."/>
            <person name="Beck B.J."/>
            <person name="De Vos P."/>
            <person name="Vandamme P."/>
            <person name="Eisen J.A."/>
            <person name="Garrity G."/>
            <person name="Hugenholtz P."/>
            <person name="Kyrpides N.C."/>
        </authorList>
    </citation>
    <scope>NUCLEOTIDE SEQUENCE [LARGE SCALE GENOMIC DNA]</scope>
    <source>
        <strain evidence="10 11">CGMCC 1.10822</strain>
    </source>
</reference>
<dbReference type="PROSITE" id="PS51722">
    <property type="entry name" value="G_TR_2"/>
    <property type="match status" value="1"/>
</dbReference>
<dbReference type="PRINTS" id="PR00315">
    <property type="entry name" value="ELONGATNFCT"/>
</dbReference>
<evidence type="ECO:0000256" key="5">
    <source>
        <dbReference type="ARBA" id="ARBA00022917"/>
    </source>
</evidence>
<dbReference type="InterPro" id="IPR036388">
    <property type="entry name" value="WH-like_DNA-bd_sf"/>
</dbReference>
<dbReference type="InterPro" id="IPR050055">
    <property type="entry name" value="EF-Tu_GTPase"/>
</dbReference>